<accession>A0A918RT70</accession>
<feature type="signal peptide" evidence="2">
    <location>
        <begin position="1"/>
        <end position="28"/>
    </location>
</feature>
<reference evidence="3" key="1">
    <citation type="journal article" date="2014" name="Int. J. Syst. Evol. Microbiol.">
        <title>Complete genome sequence of Corynebacterium casei LMG S-19264T (=DSM 44701T), isolated from a smear-ripened cheese.</title>
        <authorList>
            <consortium name="US DOE Joint Genome Institute (JGI-PGF)"/>
            <person name="Walter F."/>
            <person name="Albersmeier A."/>
            <person name="Kalinowski J."/>
            <person name="Ruckert C."/>
        </authorList>
    </citation>
    <scope>NUCLEOTIDE SEQUENCE</scope>
    <source>
        <strain evidence="3">KCTC 12711</strain>
    </source>
</reference>
<protein>
    <recommendedName>
        <fullName evidence="5">TonB C-terminal domain-containing protein</fullName>
    </recommendedName>
</protein>
<proteinExistence type="predicted"/>
<comment type="caution">
    <text evidence="3">The sequence shown here is derived from an EMBL/GenBank/DDBJ whole genome shotgun (WGS) entry which is preliminary data.</text>
</comment>
<evidence type="ECO:0000313" key="4">
    <source>
        <dbReference type="Proteomes" id="UP000614811"/>
    </source>
</evidence>
<evidence type="ECO:0000256" key="1">
    <source>
        <dbReference type="SAM" id="MobiDB-lite"/>
    </source>
</evidence>
<name>A0A918RT70_9GAMM</name>
<gene>
    <name evidence="3" type="ORF">GCM10008090_21990</name>
</gene>
<keyword evidence="2" id="KW-0732">Signal</keyword>
<dbReference type="Gene3D" id="1.25.40.10">
    <property type="entry name" value="Tetratricopeptide repeat domain"/>
    <property type="match status" value="1"/>
</dbReference>
<dbReference type="EMBL" id="BMXA01000003">
    <property type="protein sequence ID" value="GHA11808.1"/>
    <property type="molecule type" value="Genomic_DNA"/>
</dbReference>
<evidence type="ECO:0008006" key="5">
    <source>
        <dbReference type="Google" id="ProtNLM"/>
    </source>
</evidence>
<dbReference type="InterPro" id="IPR011990">
    <property type="entry name" value="TPR-like_helical_dom_sf"/>
</dbReference>
<organism evidence="3 4">
    <name type="scientific">Arenicella chitinivorans</name>
    <dbReference type="NCBI Taxonomy" id="1329800"/>
    <lineage>
        <taxon>Bacteria</taxon>
        <taxon>Pseudomonadati</taxon>
        <taxon>Pseudomonadota</taxon>
        <taxon>Gammaproteobacteria</taxon>
        <taxon>Arenicellales</taxon>
        <taxon>Arenicellaceae</taxon>
        <taxon>Arenicella</taxon>
    </lineage>
</organism>
<feature type="region of interest" description="Disordered" evidence="1">
    <location>
        <begin position="42"/>
        <end position="75"/>
    </location>
</feature>
<dbReference type="AlphaFoldDB" id="A0A918RT70"/>
<dbReference type="Proteomes" id="UP000614811">
    <property type="component" value="Unassembled WGS sequence"/>
</dbReference>
<evidence type="ECO:0000256" key="2">
    <source>
        <dbReference type="SAM" id="SignalP"/>
    </source>
</evidence>
<feature type="compositionally biased region" description="Polar residues" evidence="1">
    <location>
        <begin position="43"/>
        <end position="53"/>
    </location>
</feature>
<reference evidence="3" key="2">
    <citation type="submission" date="2020-09" db="EMBL/GenBank/DDBJ databases">
        <authorList>
            <person name="Sun Q."/>
            <person name="Kim S."/>
        </authorList>
    </citation>
    <scope>NUCLEOTIDE SEQUENCE</scope>
    <source>
        <strain evidence="3">KCTC 12711</strain>
    </source>
</reference>
<keyword evidence="4" id="KW-1185">Reference proteome</keyword>
<evidence type="ECO:0000313" key="3">
    <source>
        <dbReference type="EMBL" id="GHA11808.1"/>
    </source>
</evidence>
<feature type="chain" id="PRO_5037184648" description="TonB C-terminal domain-containing protein" evidence="2">
    <location>
        <begin position="29"/>
        <end position="499"/>
    </location>
</feature>
<sequence>MVQLAYAKCRVNLLLLSFLSVCSADVLAQPPAQTAGWQIDVPQEQSNQSQQAPEQRAEAPVNESAPIAKSDDQITQEQMSVWEDTDEEEFKAIAESESEPQAKQEFPVRPILDLEPELRISLETIFARIVELQETEDAFSANLGEAYLTYGQALVRAGRLQEARKMLANALHITKINNGVNSIEQRPVLASMFELAIAQENLEVSQELVERILWLENNAMDRRDLDDFSFPFLVRLGNSYLDRYLYRPIKSATALHQLEQAQRFLTHAVKRYGDRPLNQLYMPYGELALVHLIKSKFKKDVERTWYPSNDRRANELLRRGVSDLPDFKPIGNAYGRAEQQLFSYLTKSLEENELEHTVKAFISLGDLNLLFNYRTTASQYYEKAWESAQALPAGHALLEKFQQPTALPDFFYAMQREDVEGKLATVLVPLTFALDKYGKVENFTDDTDASTSPKLISRAKRTARRMVFRPAIERGKMMPVEQVSYEVKVKVPRDEVNQG</sequence>